<dbReference type="InterPro" id="IPR040236">
    <property type="entry name" value="TMEM198"/>
</dbReference>
<gene>
    <name evidence="3" type="ORF">Ctob_006308</name>
</gene>
<feature type="transmembrane region" description="Helical" evidence="1">
    <location>
        <begin position="36"/>
        <end position="56"/>
    </location>
</feature>
<dbReference type="PANTHER" id="PTHR31247">
    <property type="entry name" value="TRANSMEMBRANE PROTEIN 198 FAMILY MEMBER"/>
    <property type="match status" value="1"/>
</dbReference>
<evidence type="ECO:0000313" key="4">
    <source>
        <dbReference type="Proteomes" id="UP000037460"/>
    </source>
</evidence>
<organism evidence="3 4">
    <name type="scientific">Chrysochromulina tobinii</name>
    <dbReference type="NCBI Taxonomy" id="1460289"/>
    <lineage>
        <taxon>Eukaryota</taxon>
        <taxon>Haptista</taxon>
        <taxon>Haptophyta</taxon>
        <taxon>Prymnesiophyceae</taxon>
        <taxon>Prymnesiales</taxon>
        <taxon>Chrysochromulinaceae</taxon>
        <taxon>Chrysochromulina</taxon>
    </lineage>
</organism>
<evidence type="ECO:0000256" key="2">
    <source>
        <dbReference type="SAM" id="SignalP"/>
    </source>
</evidence>
<feature type="signal peptide" evidence="2">
    <location>
        <begin position="1"/>
        <end position="19"/>
    </location>
</feature>
<name>A0A0M0JDX3_9EUKA</name>
<dbReference type="AlphaFoldDB" id="A0A0M0JDX3"/>
<dbReference type="EMBL" id="JWZX01003054">
    <property type="protein sequence ID" value="KOO24776.1"/>
    <property type="molecule type" value="Genomic_DNA"/>
</dbReference>
<proteinExistence type="predicted"/>
<feature type="transmembrane region" description="Helical" evidence="1">
    <location>
        <begin position="63"/>
        <end position="83"/>
    </location>
</feature>
<protein>
    <recommendedName>
        <fullName evidence="5">DUF4203 domain-containing protein</fullName>
    </recommendedName>
</protein>
<keyword evidence="2" id="KW-0732">Signal</keyword>
<reference evidence="4" key="1">
    <citation type="journal article" date="2015" name="PLoS Genet.">
        <title>Genome Sequence and Transcriptome Analyses of Chrysochromulina tobin: Metabolic Tools for Enhanced Algal Fitness in the Prominent Order Prymnesiales (Haptophyceae).</title>
        <authorList>
            <person name="Hovde B.T."/>
            <person name="Deodato C.R."/>
            <person name="Hunsperger H.M."/>
            <person name="Ryken S.A."/>
            <person name="Yost W."/>
            <person name="Jha R.K."/>
            <person name="Patterson J."/>
            <person name="Monnat R.J. Jr."/>
            <person name="Barlow S.B."/>
            <person name="Starkenburg S.R."/>
            <person name="Cattolico R.A."/>
        </authorList>
    </citation>
    <scope>NUCLEOTIDE SEQUENCE</scope>
    <source>
        <strain evidence="4">CCMP291</strain>
    </source>
</reference>
<feature type="transmembrane region" description="Helical" evidence="1">
    <location>
        <begin position="120"/>
        <end position="143"/>
    </location>
</feature>
<dbReference type="Proteomes" id="UP000037460">
    <property type="component" value="Unassembled WGS sequence"/>
</dbReference>
<sequence length="215" mass="22644">MKPTIFLTSFLSAGAVTLAAAPAIVSNISMSETASCLTVGLVPLGVGVTAGLISVFSNIFGMAILGFGAGAGAGYALYLGALYNVPIMTVGPTTLMHILCIMIGGLLGAGLLLKFQQNLFMVATSALGACGTVAATALLLAHVDARFLSSLRMSIRINGSYDFVWPQALAVFVLFLLGIFVQCRMAARKRERMRDQEDGLAMARVQLVYNDPYRP</sequence>
<evidence type="ECO:0008006" key="5">
    <source>
        <dbReference type="Google" id="ProtNLM"/>
    </source>
</evidence>
<accession>A0A0M0JDX3</accession>
<feature type="chain" id="PRO_5005601715" description="DUF4203 domain-containing protein" evidence="2">
    <location>
        <begin position="20"/>
        <end position="215"/>
    </location>
</feature>
<evidence type="ECO:0000256" key="1">
    <source>
        <dbReference type="SAM" id="Phobius"/>
    </source>
</evidence>
<keyword evidence="1" id="KW-1133">Transmembrane helix</keyword>
<feature type="transmembrane region" description="Helical" evidence="1">
    <location>
        <begin position="163"/>
        <end position="183"/>
    </location>
</feature>
<keyword evidence="1" id="KW-0472">Membrane</keyword>
<keyword evidence="1" id="KW-0812">Transmembrane</keyword>
<dbReference type="PANTHER" id="PTHR31247:SF5">
    <property type="entry name" value="DUF4203 DOMAIN-CONTAINING PROTEIN"/>
    <property type="match status" value="1"/>
</dbReference>
<dbReference type="GO" id="GO:0005886">
    <property type="term" value="C:plasma membrane"/>
    <property type="evidence" value="ECO:0007669"/>
    <property type="project" value="TreeGrafter"/>
</dbReference>
<dbReference type="OrthoDB" id="1555531at2759"/>
<comment type="caution">
    <text evidence="3">The sequence shown here is derived from an EMBL/GenBank/DDBJ whole genome shotgun (WGS) entry which is preliminary data.</text>
</comment>
<evidence type="ECO:0000313" key="3">
    <source>
        <dbReference type="EMBL" id="KOO24776.1"/>
    </source>
</evidence>
<feature type="transmembrane region" description="Helical" evidence="1">
    <location>
        <begin position="95"/>
        <end position="113"/>
    </location>
</feature>
<keyword evidence="4" id="KW-1185">Reference proteome</keyword>